<organism evidence="1 2">
    <name type="scientific">Clostridium tyrobutyricum DIVETGP</name>
    <dbReference type="NCBI Taxonomy" id="1408889"/>
    <lineage>
        <taxon>Bacteria</taxon>
        <taxon>Bacillati</taxon>
        <taxon>Bacillota</taxon>
        <taxon>Clostridia</taxon>
        <taxon>Eubacteriales</taxon>
        <taxon>Clostridiaceae</taxon>
        <taxon>Clostridium</taxon>
    </lineage>
</organism>
<name>W6N5W7_CLOTY</name>
<reference evidence="1 2" key="1">
    <citation type="journal article" date="2015" name="Genome Announc.">
        <title>Draft Genome Sequence of Clostridium tyrobutyricum Strain DIVETGP, Isolated from Cow's Milk for Grana Padano Production.</title>
        <authorList>
            <person name="Soggiu A."/>
            <person name="Piras C."/>
            <person name="Gaiarsa S."/>
            <person name="Sassera D."/>
            <person name="Roncada P."/>
            <person name="Bendixen E."/>
            <person name="Brasca M."/>
            <person name="Bonizzi L."/>
        </authorList>
    </citation>
    <scope>NUCLEOTIDE SEQUENCE [LARGE SCALE GENOMIC DNA]</scope>
    <source>
        <strain evidence="1 2">DIVETGP</strain>
    </source>
</reference>
<dbReference type="InterPro" id="IPR036866">
    <property type="entry name" value="RibonucZ/Hydroxyglut_hydro"/>
</dbReference>
<dbReference type="GeneID" id="29420465"/>
<evidence type="ECO:0000313" key="1">
    <source>
        <dbReference type="EMBL" id="CDL91510.1"/>
    </source>
</evidence>
<dbReference type="EMBL" id="CBXI010000024">
    <property type="protein sequence ID" value="CDL91510.1"/>
    <property type="molecule type" value="Genomic_DNA"/>
</dbReference>
<dbReference type="AlphaFoldDB" id="W6N5W7"/>
<dbReference type="Gene3D" id="3.60.15.10">
    <property type="entry name" value="Ribonuclease Z/Hydroxyacylglutathione hydrolase-like"/>
    <property type="match status" value="1"/>
</dbReference>
<accession>W6N5W7</accession>
<dbReference type="Pfam" id="PF23023">
    <property type="entry name" value="Anti-Pycsar_Apyc1"/>
    <property type="match status" value="1"/>
</dbReference>
<gene>
    <name evidence="1" type="ORF">CTDIVETGP_1580</name>
</gene>
<sequence>MKLKVLGSGSAGNCYLLQDEKETLMLECGLPYKTILRGLKFNLSNIVGCLVSHEHKDHSKAVKELISSGIDVYTSVGTSQKLDIDDCAVNSYRLGFLKSEEQCNIGNFTVLPFETKHDAVEPLGFLIQHEDMGKLLFITDSYYCRYKFSGLNHIMIECNYSSDILQQNIEKGLIHPVLAGRLLKSHFSLENVKEFLKETDLSSVREITLLHLSDGNSNTERFKEEIERLTGVPTRVADRDLYIELF</sequence>
<dbReference type="SUPFAM" id="SSF56281">
    <property type="entry name" value="Metallo-hydrolase/oxidoreductase"/>
    <property type="match status" value="1"/>
</dbReference>
<evidence type="ECO:0000313" key="2">
    <source>
        <dbReference type="Proteomes" id="UP000019482"/>
    </source>
</evidence>
<dbReference type="Proteomes" id="UP000019482">
    <property type="component" value="Unassembled WGS sequence"/>
</dbReference>
<dbReference type="PANTHER" id="PTHR47619">
    <property type="entry name" value="METALLO-HYDROLASE YYCJ-RELATED"/>
    <property type="match status" value="1"/>
</dbReference>
<comment type="caution">
    <text evidence="1">The sequence shown here is derived from an EMBL/GenBank/DDBJ whole genome shotgun (WGS) entry which is preliminary data.</text>
</comment>
<dbReference type="RefSeq" id="WP_017895742.1">
    <property type="nucleotide sequence ID" value="NZ_CBXI010000024.1"/>
</dbReference>
<keyword evidence="2" id="KW-1185">Reference proteome</keyword>
<dbReference type="InterPro" id="IPR052533">
    <property type="entry name" value="WalJ/YycJ-like"/>
</dbReference>
<dbReference type="PANTHER" id="PTHR47619:SF1">
    <property type="entry name" value="EXODEOXYRIBONUCLEASE WALJ"/>
    <property type="match status" value="1"/>
</dbReference>
<proteinExistence type="predicted"/>
<protein>
    <submittedName>
        <fullName evidence="1">Metallo-beta-lactamase superfamily domain protein in prophage</fullName>
    </submittedName>
</protein>
<dbReference type="OrthoDB" id="1846420at2"/>